<dbReference type="PANTHER" id="PTHR10357">
    <property type="entry name" value="ALPHA-AMYLASE FAMILY MEMBER"/>
    <property type="match status" value="1"/>
</dbReference>
<dbReference type="Pfam" id="PF00128">
    <property type="entry name" value="Alpha-amylase"/>
    <property type="match status" value="1"/>
</dbReference>
<evidence type="ECO:0000259" key="1">
    <source>
        <dbReference type="SMART" id="SM00642"/>
    </source>
</evidence>
<name>A0A0M3QF26_9BACT</name>
<dbReference type="PATRIC" id="fig|1603606.3.peg.603"/>
<protein>
    <submittedName>
        <fullName evidence="2">Maltooligosyl trehalose synthase</fullName>
    </submittedName>
</protein>
<evidence type="ECO:0000313" key="3">
    <source>
        <dbReference type="Proteomes" id="UP000057158"/>
    </source>
</evidence>
<dbReference type="EMBL" id="CP010802">
    <property type="protein sequence ID" value="ALC15343.1"/>
    <property type="molecule type" value="Genomic_DNA"/>
</dbReference>
<dbReference type="InterPro" id="IPR013797">
    <property type="entry name" value="Maltooligo_trehalose_synth_4"/>
</dbReference>
<dbReference type="CDD" id="cd11336">
    <property type="entry name" value="AmyAc_MTSase"/>
    <property type="match status" value="1"/>
</dbReference>
<gene>
    <name evidence="2" type="ORF">DSOUD_0554</name>
</gene>
<dbReference type="GO" id="GO:0047470">
    <property type="term" value="F:(1,4)-alpha-D-glucan 1-alpha-D-glucosylmutase activity"/>
    <property type="evidence" value="ECO:0007669"/>
    <property type="project" value="TreeGrafter"/>
</dbReference>
<keyword evidence="3" id="KW-1185">Reference proteome</keyword>
<dbReference type="InterPro" id="IPR006047">
    <property type="entry name" value="GH13_cat_dom"/>
</dbReference>
<dbReference type="Gene3D" id="1.10.10.470">
    <property type="entry name" value="Maltooligosyl trehalose synthase, domain 4"/>
    <property type="match status" value="1"/>
</dbReference>
<dbReference type="AlphaFoldDB" id="A0A0M3QF26"/>
<dbReference type="NCBIfam" id="TIGR02401">
    <property type="entry name" value="trehalose_TreY"/>
    <property type="match status" value="1"/>
</dbReference>
<accession>A0A0M3QF26</accession>
<dbReference type="Gene3D" id="3.20.20.80">
    <property type="entry name" value="Glycosidases"/>
    <property type="match status" value="3"/>
</dbReference>
<dbReference type="SMART" id="SM00642">
    <property type="entry name" value="Aamy"/>
    <property type="match status" value="1"/>
</dbReference>
<dbReference type="InterPro" id="IPR012767">
    <property type="entry name" value="Trehalose_TreY"/>
</dbReference>
<dbReference type="RefSeq" id="WP_053549558.1">
    <property type="nucleotide sequence ID" value="NZ_CP010802.1"/>
</dbReference>
<dbReference type="GO" id="GO:0005992">
    <property type="term" value="P:trehalose biosynthetic process"/>
    <property type="evidence" value="ECO:0007669"/>
    <property type="project" value="TreeGrafter"/>
</dbReference>
<dbReference type="GO" id="GO:0030980">
    <property type="term" value="P:alpha-glucan catabolic process"/>
    <property type="evidence" value="ECO:0007669"/>
    <property type="project" value="TreeGrafter"/>
</dbReference>
<organism evidence="2 3">
    <name type="scientific">Desulfuromonas soudanensis</name>
    <dbReference type="NCBI Taxonomy" id="1603606"/>
    <lineage>
        <taxon>Bacteria</taxon>
        <taxon>Pseudomonadati</taxon>
        <taxon>Thermodesulfobacteriota</taxon>
        <taxon>Desulfuromonadia</taxon>
        <taxon>Desulfuromonadales</taxon>
        <taxon>Desulfuromonadaceae</taxon>
        <taxon>Desulfuromonas</taxon>
    </lineage>
</organism>
<dbReference type="InterPro" id="IPR017853">
    <property type="entry name" value="GH"/>
</dbReference>
<dbReference type="SUPFAM" id="SSF51445">
    <property type="entry name" value="(Trans)glycosidases"/>
    <property type="match status" value="1"/>
</dbReference>
<dbReference type="Gene3D" id="3.30.1590.10">
    <property type="entry name" value="Maltooligosyl trehalose synthase, domain 2"/>
    <property type="match status" value="1"/>
</dbReference>
<dbReference type="KEGG" id="des:DSOUD_0554"/>
<dbReference type="NCBIfam" id="NF011087">
    <property type="entry name" value="PRK14511.1-5"/>
    <property type="match status" value="1"/>
</dbReference>
<proteinExistence type="predicted"/>
<dbReference type="OrthoDB" id="9761577at2"/>
<reference evidence="2 3" key="1">
    <citation type="submission" date="2015-07" db="EMBL/GenBank/DDBJ databases">
        <title>Isolation and Genomic Characterization of a Novel Halophilic Metal-Reducing Deltaproteobacterium from the Deep Subsurface.</title>
        <authorList>
            <person name="Badalamenti J.P."/>
            <person name="Summers Z.M."/>
            <person name="Gralnick J.A."/>
            <person name="Bond D.R."/>
        </authorList>
    </citation>
    <scope>NUCLEOTIDE SEQUENCE [LARGE SCALE GENOMIC DNA]</scope>
    <source>
        <strain evidence="2 3">WTL</strain>
    </source>
</reference>
<evidence type="ECO:0000313" key="2">
    <source>
        <dbReference type="EMBL" id="ALC15343.1"/>
    </source>
</evidence>
<feature type="domain" description="Glycosyl hydrolase family 13 catalytic" evidence="1">
    <location>
        <begin position="25"/>
        <end position="554"/>
    </location>
</feature>
<sequence>MPDTPFDEPRIPVATYRVQFHGEFGFSDARQIVPYLRELGISDLYASPCFRAKKGSRHGYDIVDPNALNPEVGSEEEFEALIAELRRCGMGLILDIVPNHMGIESPENLWWMDLLENGSSSPHADFFDVDWEPVKKELKNKVLSPILGDQYGAVLERGELVLAFEEGAFSLRYYDHRLPIRTKSSSAILTCRLEELEAALSADHPDYQELLSIDTALRNLPPPTEDDPKRIAERFREKEVVRRRLGALYGKSPEIRRFIDENIALFNGEPGDAESFDHLDELLRRQVYRLSHWRVATEEINYRRFFDINGLAALRVENPQVFAETHRLIFRLIREGKVTGLRVDHLDGLYDPADYLGQLQRGCYLQRGLAVLENAAGKSLSGAAEEEGTARLLRDWTERIGREPAFKPFYLIGEKILLKGEKLPEEWPVFNTTGYEFANLVNGLFVETGNARAFDALYERFIRSAMNFPDIAYEKKKLVMQATMSGEINTLGHRLNAISEVNRHTRDFTLNSLIKALVEVIAFFPVYRTYTGADGVADRDRRYVEFAIARAKRKNPATDPSVFDFVRKVLLLDLYAGAPERQRGEWLDFVRRFQQLSGPVTAKGVEDTAFYVYNRLVSLNEVGGSPERFGLPLEAFHGQNIERGRSHPQALLATSTHDTKRGEDVRGRINVLSEIPEAFRDALARWRRLNKKKKTLVDGQPAPDPNEEYLLYQTLVGTWPTAPATAEEFFAFRQRIRDYMRKAVREAKVNSSWIRPNEAYEEALLSFVDLLLQDHPGNLFLADLGAFQVLTSRCGMFNALSQTLLKMTAPGLPDFYQGSELWDLSLVDPDNRRPVDFALRRRHLEELGKREKEEGLLRLARELGETMGDGRIKLFLIRQALGLRRARRRLFEEGSYLPLEVRGERSDHVCAFARREGEREVIVVAPRLFTRLLQNPADLPLGQRVWEKTCLVLPAGEEERYRNVFTGEISPSRPQGDLRVLLLSELLADFPVALLERI</sequence>
<dbReference type="Proteomes" id="UP000057158">
    <property type="component" value="Chromosome"/>
</dbReference>
<dbReference type="STRING" id="1603606.DSOUD_0554"/>
<dbReference type="PANTHER" id="PTHR10357:SF216">
    <property type="entry name" value="MALTOOLIGOSYL TREHALOSE SYNTHASE-RELATED"/>
    <property type="match status" value="1"/>
</dbReference>